<evidence type="ECO:0000256" key="4">
    <source>
        <dbReference type="ARBA" id="ARBA00025099"/>
    </source>
</evidence>
<dbReference type="Gene3D" id="3.30.70.20">
    <property type="match status" value="1"/>
</dbReference>
<evidence type="ECO:0000256" key="1">
    <source>
        <dbReference type="ARBA" id="ARBA00006596"/>
    </source>
</evidence>
<dbReference type="InterPro" id="IPR050340">
    <property type="entry name" value="Cytosolic_Fe-S_CAF"/>
</dbReference>
<evidence type="ECO:0000256" key="5">
    <source>
        <dbReference type="ARBA" id="ARBA00031269"/>
    </source>
</evidence>
<evidence type="ECO:0000313" key="8">
    <source>
        <dbReference type="Proteomes" id="UP000018144"/>
    </source>
</evidence>
<keyword evidence="2" id="KW-0479">Metal-binding</keyword>
<sequence>MSAILSADALNDFIAPSVECIKPVESLPEPQSNELTVGIEGTMPDTRTAAQISLTDCLACSGCVTSSEAVLVSMQSHNEVLSALQQFPGKKFVALLSPQSRAALAVALQTTEQTVTNMVTELLTKSLGEKQFEMVVDTNPFRQLSLHYASEEVLDSLDDPERKRPILTSACPGFICYLESTHPILIPHLSTLKSPQAIGGTFLKALMIGEGRATSPDDVYIVSIMPCFDKKLEGARGELTSTAWQVNGADGTSVRDVDCVITTRELLSLAEAKGIDFRSLSRSAQPTPAISSNPTIQKFLTTRLTNGAADNGTSGGNLTTILSSLLARYPGSTVTIQPGRNIDTRDYLVVSPTGETIAKLSRCYGFRNIQNLVRKLKPAPTRVLPIFGAKRVAATPAAARRVAAKKAGSGEDKSVYVEVMACPGGCTNGGGQIKWDDEAIWTALGLDKPESQRDLLARVDEAYYSASEETKEREYGIQAVVGEFLKATGLEEDKLVRTGYRQVANDIGNRLSEKDALAVASRNDGGW</sequence>
<protein>
    <recommendedName>
        <fullName evidence="5">Nuclear architecture-related protein 1</fullName>
    </recommendedName>
</protein>
<name>U4L106_PYROM</name>
<dbReference type="AlphaFoldDB" id="U4L106"/>
<evidence type="ECO:0000259" key="6">
    <source>
        <dbReference type="Pfam" id="PF02906"/>
    </source>
</evidence>
<evidence type="ECO:0000256" key="3">
    <source>
        <dbReference type="ARBA" id="ARBA00023014"/>
    </source>
</evidence>
<gene>
    <name evidence="7" type="ORF">PCON_05336</name>
</gene>
<dbReference type="STRING" id="1076935.U4L106"/>
<comment type="similarity">
    <text evidence="1">Belongs to the NARF family.</text>
</comment>
<evidence type="ECO:0000313" key="7">
    <source>
        <dbReference type="EMBL" id="CCX05749.1"/>
    </source>
</evidence>
<proteinExistence type="inferred from homology"/>
<dbReference type="eggNOG" id="KOG2439">
    <property type="taxonomic scope" value="Eukaryota"/>
</dbReference>
<dbReference type="GO" id="GO:0051539">
    <property type="term" value="F:4 iron, 4 sulfur cluster binding"/>
    <property type="evidence" value="ECO:0007669"/>
    <property type="project" value="UniProtKB-KW"/>
</dbReference>
<dbReference type="InterPro" id="IPR009016">
    <property type="entry name" value="Fe_hydrogenase"/>
</dbReference>
<dbReference type="Gene3D" id="3.40.950.10">
    <property type="entry name" value="Fe-only Hydrogenase (Larger Subunit), Chain L, domain 3"/>
    <property type="match status" value="1"/>
</dbReference>
<dbReference type="EMBL" id="HF935272">
    <property type="protein sequence ID" value="CCX05749.1"/>
    <property type="molecule type" value="Genomic_DNA"/>
</dbReference>
<keyword evidence="2" id="KW-0408">Iron</keyword>
<dbReference type="OMA" id="GYLHHVL"/>
<comment type="function">
    <text evidence="4">Component of the cytosolic Fe/S protein assembly machinery. Required for maturation of extramitochondrial Fe/S proteins. May play a role in the transfer of pre-assembled Fe/S clusters to target apoproteins.</text>
</comment>
<dbReference type="OrthoDB" id="10253113at2759"/>
<keyword evidence="3" id="KW-0411">Iron-sulfur</keyword>
<dbReference type="Proteomes" id="UP000018144">
    <property type="component" value="Unassembled WGS sequence"/>
</dbReference>
<dbReference type="SUPFAM" id="SSF53920">
    <property type="entry name" value="Fe-only hydrogenase"/>
    <property type="match status" value="1"/>
</dbReference>
<keyword evidence="8" id="KW-1185">Reference proteome</keyword>
<organism evidence="7 8">
    <name type="scientific">Pyronema omphalodes (strain CBS 100304)</name>
    <name type="common">Pyronema confluens</name>
    <dbReference type="NCBI Taxonomy" id="1076935"/>
    <lineage>
        <taxon>Eukaryota</taxon>
        <taxon>Fungi</taxon>
        <taxon>Dikarya</taxon>
        <taxon>Ascomycota</taxon>
        <taxon>Pezizomycotina</taxon>
        <taxon>Pezizomycetes</taxon>
        <taxon>Pezizales</taxon>
        <taxon>Pyronemataceae</taxon>
        <taxon>Pyronema</taxon>
    </lineage>
</organism>
<reference evidence="7 8" key="1">
    <citation type="journal article" date="2013" name="PLoS Genet.">
        <title>The genome and development-dependent transcriptomes of Pyronema confluens: a window into fungal evolution.</title>
        <authorList>
            <person name="Traeger S."/>
            <person name="Altegoer F."/>
            <person name="Freitag M."/>
            <person name="Gabaldon T."/>
            <person name="Kempken F."/>
            <person name="Kumar A."/>
            <person name="Marcet-Houben M."/>
            <person name="Poggeler S."/>
            <person name="Stajich J.E."/>
            <person name="Nowrousian M."/>
        </authorList>
    </citation>
    <scope>NUCLEOTIDE SEQUENCE [LARGE SCALE GENOMIC DNA]</scope>
    <source>
        <strain evidence="8">CBS 100304</strain>
        <tissue evidence="7">Vegetative mycelium</tissue>
    </source>
</reference>
<accession>U4L106</accession>
<evidence type="ECO:0000256" key="2">
    <source>
        <dbReference type="ARBA" id="ARBA00022485"/>
    </source>
</evidence>
<dbReference type="InterPro" id="IPR004108">
    <property type="entry name" value="Fe_hydrogenase_lsu_C"/>
</dbReference>
<feature type="domain" description="Iron hydrogenase large subunit C-terminal" evidence="6">
    <location>
        <begin position="90"/>
        <end position="430"/>
    </location>
</feature>
<dbReference type="Gene3D" id="3.40.50.1780">
    <property type="match status" value="1"/>
</dbReference>
<keyword evidence="2" id="KW-0004">4Fe-4S</keyword>
<dbReference type="PANTHER" id="PTHR11615">
    <property type="entry name" value="NITRATE, FORMATE, IRON DEHYDROGENASE"/>
    <property type="match status" value="1"/>
</dbReference>
<dbReference type="Pfam" id="PF02906">
    <property type="entry name" value="Fe_hyd_lg_C"/>
    <property type="match status" value="1"/>
</dbReference>